<comment type="caution">
    <text evidence="2">The sequence shown here is derived from an EMBL/GenBank/DDBJ whole genome shotgun (WGS) entry which is preliminary data.</text>
</comment>
<feature type="compositionally biased region" description="Basic and acidic residues" evidence="1">
    <location>
        <begin position="192"/>
        <end position="212"/>
    </location>
</feature>
<reference evidence="2" key="1">
    <citation type="submission" date="2022-08" db="EMBL/GenBank/DDBJ databases">
        <authorList>
            <consortium name="DOE Joint Genome Institute"/>
            <person name="Min B."/>
            <person name="Riley R."/>
            <person name="Sierra-Patev S."/>
            <person name="Naranjo-Ortiz M."/>
            <person name="Looney B."/>
            <person name="Konkel Z."/>
            <person name="Slot J.C."/>
            <person name="Sakamoto Y."/>
            <person name="Steenwyk J.L."/>
            <person name="Rokas A."/>
            <person name="Carro J."/>
            <person name="Camarero S."/>
            <person name="Ferreira P."/>
            <person name="Molpeceres G."/>
            <person name="Ruiz-Duenas F.J."/>
            <person name="Serrano A."/>
            <person name="Henrissat B."/>
            <person name="Drula E."/>
            <person name="Hughes K.W."/>
            <person name="Mata J.L."/>
            <person name="Ishikawa N.K."/>
            <person name="Vargas-Isla R."/>
            <person name="Ushijima S."/>
            <person name="Smith C.A."/>
            <person name="Ahrendt S."/>
            <person name="Andreopoulos W."/>
            <person name="He G."/>
            <person name="Labutti K."/>
            <person name="Lipzen A."/>
            <person name="Ng V."/>
            <person name="Sandor L."/>
            <person name="Barry K."/>
            <person name="Martinez A.T."/>
            <person name="Xiao Y."/>
            <person name="Gibbons J.G."/>
            <person name="Terashima K."/>
            <person name="Hibbett D.S."/>
            <person name="Grigoriev I.V."/>
        </authorList>
    </citation>
    <scope>NUCLEOTIDE SEQUENCE</scope>
    <source>
        <strain evidence="2">Sp2 HRB7682 ss15</strain>
    </source>
</reference>
<evidence type="ECO:0000313" key="3">
    <source>
        <dbReference type="Proteomes" id="UP001150238"/>
    </source>
</evidence>
<feature type="region of interest" description="Disordered" evidence="1">
    <location>
        <begin position="67"/>
        <end position="112"/>
    </location>
</feature>
<proteinExistence type="predicted"/>
<dbReference type="PANTHER" id="PTHR12069:SF0">
    <property type="entry name" value="DNA-DIRECTED RNA POLYMERASE III SUBUNIT RPC5"/>
    <property type="match status" value="1"/>
</dbReference>
<organism evidence="2 3">
    <name type="scientific">Lentinula lateritia</name>
    <dbReference type="NCBI Taxonomy" id="40482"/>
    <lineage>
        <taxon>Eukaryota</taxon>
        <taxon>Fungi</taxon>
        <taxon>Dikarya</taxon>
        <taxon>Basidiomycota</taxon>
        <taxon>Agaricomycotina</taxon>
        <taxon>Agaricomycetes</taxon>
        <taxon>Agaricomycetidae</taxon>
        <taxon>Agaricales</taxon>
        <taxon>Marasmiineae</taxon>
        <taxon>Omphalotaceae</taxon>
        <taxon>Lentinula</taxon>
    </lineage>
</organism>
<dbReference type="GO" id="GO:0042797">
    <property type="term" value="P:tRNA transcription by RNA polymerase III"/>
    <property type="evidence" value="ECO:0007669"/>
    <property type="project" value="TreeGrafter"/>
</dbReference>
<keyword evidence="2" id="KW-0240">DNA-directed RNA polymerase</keyword>
<gene>
    <name evidence="2" type="ORF">C8J55DRAFT_299267</name>
</gene>
<feature type="region of interest" description="Disordered" evidence="1">
    <location>
        <begin position="157"/>
        <end position="213"/>
    </location>
</feature>
<dbReference type="EMBL" id="JANVFS010000007">
    <property type="protein sequence ID" value="KAJ4489408.1"/>
    <property type="molecule type" value="Genomic_DNA"/>
</dbReference>
<keyword evidence="2" id="KW-0804">Transcription</keyword>
<feature type="compositionally biased region" description="Acidic residues" evidence="1">
    <location>
        <begin position="165"/>
        <end position="179"/>
    </location>
</feature>
<protein>
    <submittedName>
        <fullName evidence="2">DNA-directed RNA polymerase III subunit Rpc5</fullName>
    </submittedName>
</protein>
<dbReference type="AlphaFoldDB" id="A0A9W9AS42"/>
<sequence>MNEQDEIINRIPIRLSNRLSLQIHQFPLLSRPLQAPPSAEASGKRITARIKPQSRVLEIHVPADTRTEVYNSERGHEFGKGQLDDDREKNQERKGGKGREGEEPRLAEIRLRSEEIPHRGTQMLGIVHENELHLHPINATHQFRPTLTYLDILSRKNKRRGGDGSDSDSDDGPPPDPDEPVPVTAAKKKEKKATAGDAKEVQVSARRTDDKAGNLSQLSNARKEMLAIIRAEQDESWQDLQFCGMTTEEAGHSLDQFFSYKSEELHCSTDVTTFLTAAQKA</sequence>
<name>A0A9W9AS42_9AGAR</name>
<dbReference type="Pfam" id="PF04801">
    <property type="entry name" value="RPC5"/>
    <property type="match status" value="1"/>
</dbReference>
<accession>A0A9W9AS42</accession>
<evidence type="ECO:0000256" key="1">
    <source>
        <dbReference type="SAM" id="MobiDB-lite"/>
    </source>
</evidence>
<reference evidence="2" key="2">
    <citation type="journal article" date="2023" name="Proc. Natl. Acad. Sci. U.S.A.">
        <title>A global phylogenomic analysis of the shiitake genus Lentinula.</title>
        <authorList>
            <person name="Sierra-Patev S."/>
            <person name="Min B."/>
            <person name="Naranjo-Ortiz M."/>
            <person name="Looney B."/>
            <person name="Konkel Z."/>
            <person name="Slot J.C."/>
            <person name="Sakamoto Y."/>
            <person name="Steenwyk J.L."/>
            <person name="Rokas A."/>
            <person name="Carro J."/>
            <person name="Camarero S."/>
            <person name="Ferreira P."/>
            <person name="Molpeceres G."/>
            <person name="Ruiz-Duenas F.J."/>
            <person name="Serrano A."/>
            <person name="Henrissat B."/>
            <person name="Drula E."/>
            <person name="Hughes K.W."/>
            <person name="Mata J.L."/>
            <person name="Ishikawa N.K."/>
            <person name="Vargas-Isla R."/>
            <person name="Ushijima S."/>
            <person name="Smith C.A."/>
            <person name="Donoghue J."/>
            <person name="Ahrendt S."/>
            <person name="Andreopoulos W."/>
            <person name="He G."/>
            <person name="LaButti K."/>
            <person name="Lipzen A."/>
            <person name="Ng V."/>
            <person name="Riley R."/>
            <person name="Sandor L."/>
            <person name="Barry K."/>
            <person name="Martinez A.T."/>
            <person name="Xiao Y."/>
            <person name="Gibbons J.G."/>
            <person name="Terashima K."/>
            <person name="Grigoriev I.V."/>
            <person name="Hibbett D."/>
        </authorList>
    </citation>
    <scope>NUCLEOTIDE SEQUENCE</scope>
    <source>
        <strain evidence="2">Sp2 HRB7682 ss15</strain>
    </source>
</reference>
<evidence type="ECO:0000313" key="2">
    <source>
        <dbReference type="EMBL" id="KAJ4489408.1"/>
    </source>
</evidence>
<dbReference type="PANTHER" id="PTHR12069">
    <property type="entry name" value="DNA-DIRECTED RNA POLYMERASES III 80 KDA POLYPEPTIDE RNA POLYMERASE III SUBUNIT 5"/>
    <property type="match status" value="1"/>
</dbReference>
<dbReference type="Proteomes" id="UP001150238">
    <property type="component" value="Unassembled WGS sequence"/>
</dbReference>
<dbReference type="InterPro" id="IPR006886">
    <property type="entry name" value="RNA_pol_III_Rpc5"/>
</dbReference>
<dbReference type="GO" id="GO:0005666">
    <property type="term" value="C:RNA polymerase III complex"/>
    <property type="evidence" value="ECO:0007669"/>
    <property type="project" value="TreeGrafter"/>
</dbReference>